<organism evidence="4 5">
    <name type="scientific">Candidatus Magasanikbacteria bacterium GW2011_GWA2_56_11</name>
    <dbReference type="NCBI Taxonomy" id="1619044"/>
    <lineage>
        <taxon>Bacteria</taxon>
        <taxon>Candidatus Magasanikiibacteriota</taxon>
    </lineage>
</organism>
<dbReference type="AlphaFoldDB" id="A0A0G2B944"/>
<feature type="compositionally biased region" description="Low complexity" evidence="1">
    <location>
        <begin position="33"/>
        <end position="42"/>
    </location>
</feature>
<keyword evidence="2" id="KW-0732">Signal</keyword>
<protein>
    <recommendedName>
        <fullName evidence="3">Transcobalamin-like C-terminal domain-containing protein</fullName>
    </recommendedName>
</protein>
<feature type="chain" id="PRO_5002542339" description="Transcobalamin-like C-terminal domain-containing protein" evidence="2">
    <location>
        <begin position="30"/>
        <end position="396"/>
    </location>
</feature>
<evidence type="ECO:0000313" key="4">
    <source>
        <dbReference type="EMBL" id="KKW41979.1"/>
    </source>
</evidence>
<sequence>MKTKTKAYHNRFVAALLLAIALLPAAVLAEETPTESPSAETAVQNDIVPDEPGQTNAEAVSTPTVTEETASSTAAMEEEKIPPAETMASSTEAVAKEPLSTADTSASSTVTLHIRYQDQVVFAGPVPRSVATATITDAGGTQRPVAAESVLGILSAADAVSDDFSLEKLVYYEQFGSFMVECLALSSGSACSNWQYVVNDSYPYVGVDQYRLAENDEVFFYFGVPRRVILSTSTAALGESVTATAESYDYRSNTYAPLAGVTLGATQPDPANPWSPLLIASSSVNSAGQSLFTLTATGTYNIGIAEDYYYPTVPLTIFALVADDTPAAPPIRANESGSSGDGASSAPAVHASVDTEAAFAFLRSHQDAQTGAFGASPFYTDWTAIAFGAGGQAVNI</sequence>
<proteinExistence type="predicted"/>
<reference evidence="4 5" key="1">
    <citation type="journal article" date="2015" name="Nature">
        <title>rRNA introns, odd ribosomes, and small enigmatic genomes across a large radiation of phyla.</title>
        <authorList>
            <person name="Brown C.T."/>
            <person name="Hug L.A."/>
            <person name="Thomas B.C."/>
            <person name="Sharon I."/>
            <person name="Castelle C.J."/>
            <person name="Singh A."/>
            <person name="Wilkins M.J."/>
            <person name="Williams K.H."/>
            <person name="Banfield J.F."/>
        </authorList>
    </citation>
    <scope>NUCLEOTIDE SEQUENCE [LARGE SCALE GENOMIC DNA]</scope>
</reference>
<evidence type="ECO:0000313" key="5">
    <source>
        <dbReference type="Proteomes" id="UP000033870"/>
    </source>
</evidence>
<name>A0A0G2B944_9BACT</name>
<dbReference type="InterPro" id="IPR027954">
    <property type="entry name" value="Transcobalamin-like_C"/>
</dbReference>
<comment type="caution">
    <text evidence="4">The sequence shown here is derived from an EMBL/GenBank/DDBJ whole genome shotgun (WGS) entry which is preliminary data.</text>
</comment>
<dbReference type="Pfam" id="PF14478">
    <property type="entry name" value="DUF4430"/>
    <property type="match status" value="1"/>
</dbReference>
<evidence type="ECO:0000256" key="2">
    <source>
        <dbReference type="SAM" id="SignalP"/>
    </source>
</evidence>
<feature type="region of interest" description="Disordered" evidence="1">
    <location>
        <begin position="33"/>
        <end position="102"/>
    </location>
</feature>
<evidence type="ECO:0000259" key="3">
    <source>
        <dbReference type="Pfam" id="PF14478"/>
    </source>
</evidence>
<feature type="compositionally biased region" description="Low complexity" evidence="1">
    <location>
        <begin position="57"/>
        <end position="75"/>
    </location>
</feature>
<feature type="domain" description="Transcobalamin-like C-terminal" evidence="3">
    <location>
        <begin position="192"/>
        <end position="222"/>
    </location>
</feature>
<accession>A0A0G2B944</accession>
<gene>
    <name evidence="4" type="ORF">UY92_C0011G0001</name>
</gene>
<feature type="signal peptide" evidence="2">
    <location>
        <begin position="1"/>
        <end position="29"/>
    </location>
</feature>
<evidence type="ECO:0000256" key="1">
    <source>
        <dbReference type="SAM" id="MobiDB-lite"/>
    </source>
</evidence>
<dbReference type="EMBL" id="LCRX01000011">
    <property type="protein sequence ID" value="KKW41979.1"/>
    <property type="molecule type" value="Genomic_DNA"/>
</dbReference>
<dbReference type="Proteomes" id="UP000033870">
    <property type="component" value="Unassembled WGS sequence"/>
</dbReference>